<feature type="transmembrane region" description="Helical" evidence="1">
    <location>
        <begin position="44"/>
        <end position="69"/>
    </location>
</feature>
<protein>
    <submittedName>
        <fullName evidence="2">Uncharacterized protein</fullName>
    </submittedName>
</protein>
<comment type="caution">
    <text evidence="2">The sequence shown here is derived from an EMBL/GenBank/DDBJ whole genome shotgun (WGS) entry which is preliminary data.</text>
</comment>
<reference evidence="2" key="1">
    <citation type="submission" date="2019-03" db="EMBL/GenBank/DDBJ databases">
        <title>Single cell metagenomics reveals metabolic interactions within the superorganism composed of flagellate Streblomastix strix and complex community of Bacteroidetes bacteria on its surface.</title>
        <authorList>
            <person name="Treitli S.C."/>
            <person name="Kolisko M."/>
            <person name="Husnik F."/>
            <person name="Keeling P."/>
            <person name="Hampl V."/>
        </authorList>
    </citation>
    <scope>NUCLEOTIDE SEQUENCE</scope>
    <source>
        <strain evidence="2">STM</strain>
    </source>
</reference>
<dbReference type="EMBL" id="SNRY01000020">
    <property type="protein sequence ID" value="KAA6350948.1"/>
    <property type="molecule type" value="Genomic_DNA"/>
</dbReference>
<evidence type="ECO:0000256" key="1">
    <source>
        <dbReference type="SAM" id="Phobius"/>
    </source>
</evidence>
<keyword evidence="1" id="KW-0472">Membrane</keyword>
<evidence type="ECO:0000313" key="2">
    <source>
        <dbReference type="EMBL" id="KAA6350948.1"/>
    </source>
</evidence>
<gene>
    <name evidence="2" type="ORF">EZS27_001645</name>
</gene>
<dbReference type="AlphaFoldDB" id="A0A5J4SYG0"/>
<keyword evidence="1" id="KW-0812">Transmembrane</keyword>
<keyword evidence="1" id="KW-1133">Transmembrane helix</keyword>
<proteinExistence type="predicted"/>
<feature type="transmembrane region" description="Helical" evidence="1">
    <location>
        <begin position="89"/>
        <end position="110"/>
    </location>
</feature>
<sequence>MNTDILKQALKNRVDSKELSSNFTYHIMQKIRKEAKKQHLRKQVVGLLPLIAACMLLIGLAVYILVYDMKFSLADYMPHFSMFLSSSQIIYFYSYIGVLTLGLLGLDYWFRQKRRKPKEK</sequence>
<name>A0A5J4SYG0_9ZZZZ</name>
<accession>A0A5J4SYG0</accession>
<organism evidence="2">
    <name type="scientific">termite gut metagenome</name>
    <dbReference type="NCBI Taxonomy" id="433724"/>
    <lineage>
        <taxon>unclassified sequences</taxon>
        <taxon>metagenomes</taxon>
        <taxon>organismal metagenomes</taxon>
    </lineage>
</organism>